<gene>
    <name evidence="4" type="ORF">SAMN05660706_12448</name>
</gene>
<keyword evidence="2" id="KW-1133">Transmembrane helix</keyword>
<evidence type="ECO:0000256" key="2">
    <source>
        <dbReference type="SAM" id="Phobius"/>
    </source>
</evidence>
<keyword evidence="5" id="KW-1185">Reference proteome</keyword>
<sequence>MGSLGLRKLFINIGGTLARQMTAVLLGISLVVLLARALGPQGNGTYAMTILLPTLLANLLNLGIPSANVYYIGRGSISVYHAFKTNIRLWLFLSGLGVLLAVLVVWVGGEALFPGVPKIFLWLTSLLIFPMALLQFLLTSLLQGVQDFRRFNHVLLVAPAATLLLAVLTVWLFDLGVAGALTAFGLGYFLGLVFSIYAVRTYLHDKSKSTPPPDYAGQCIGYGWKAHLSNILTFINYRTDIYLVNLFLNPAFTGIYVIAVQIAERLWMLSQSVSTVILPRLSELHRDEETRKRLTPIVARWIFMVTVVAGGTLALFASPLIKLLFGAKYLAAAGALLWLLPGIAFTSFSRVLANDLAARGRPDLNMYAACLVVIVNVIANIVLIPRMGINGAALATTIAYTVNAVVKFYLYARLSGNPLWQVIAFSRADRELLANGINSFRKLFGGSLSAGQLIKSANTNRRYKRCMDIFFSLIFIIAALPLMVLIAMAIKFETGAPAIFIQERAGLQGRPFKIYKFRTMLRDFVSTGQNYADEEKRITRVGRLLRSTSLDELPQLFNVLKGDMSLVGPRPTLLYQVEKYSDGQKKRLDVPPGMTGWTQVNRGECFSWEERIKMDIHYIQNWSLGLDFKILWMTAGVMLKKRVAWVDQSDDRIARIPTDES</sequence>
<feature type="transmembrane region" description="Helical" evidence="2">
    <location>
        <begin position="119"/>
        <end position="142"/>
    </location>
</feature>
<dbReference type="Pfam" id="PF02397">
    <property type="entry name" value="Bac_transf"/>
    <property type="match status" value="1"/>
</dbReference>
<dbReference type="OrthoDB" id="5240734at2"/>
<dbReference type="InterPro" id="IPR003362">
    <property type="entry name" value="Bact_transf"/>
</dbReference>
<keyword evidence="4" id="KW-0808">Transferase</keyword>
<reference evidence="5" key="1">
    <citation type="submission" date="2016-10" db="EMBL/GenBank/DDBJ databases">
        <authorList>
            <person name="Varghese N."/>
            <person name="Submissions S."/>
        </authorList>
    </citation>
    <scope>NUCLEOTIDE SEQUENCE [LARGE SCALE GENOMIC DNA]</scope>
    <source>
        <strain evidence="5">DSM 3669</strain>
    </source>
</reference>
<proteinExistence type="inferred from homology"/>
<accession>A0A1I6E362</accession>
<dbReference type="EMBL" id="FOYM01000024">
    <property type="protein sequence ID" value="SFR12126.1"/>
    <property type="molecule type" value="Genomic_DNA"/>
</dbReference>
<dbReference type="Pfam" id="PF13440">
    <property type="entry name" value="Polysacc_synt_3"/>
    <property type="match status" value="1"/>
</dbReference>
<feature type="transmembrane region" description="Helical" evidence="2">
    <location>
        <begin position="89"/>
        <end position="107"/>
    </location>
</feature>
<feature type="domain" description="Bacterial sugar transferase" evidence="3">
    <location>
        <begin position="464"/>
        <end position="640"/>
    </location>
</feature>
<dbReference type="AlphaFoldDB" id="A0A1I6E362"/>
<dbReference type="STRING" id="39060.SAMN05660706_12448"/>
<evidence type="ECO:0000313" key="5">
    <source>
        <dbReference type="Proteomes" id="UP000199584"/>
    </source>
</evidence>
<keyword evidence="2" id="KW-0812">Transmembrane</keyword>
<comment type="similarity">
    <text evidence="1">Belongs to the bacterial sugar transferase family.</text>
</comment>
<dbReference type="Proteomes" id="UP000199584">
    <property type="component" value="Unassembled WGS sequence"/>
</dbReference>
<feature type="transmembrane region" description="Helical" evidence="2">
    <location>
        <begin position="389"/>
        <end position="410"/>
    </location>
</feature>
<dbReference type="PANTHER" id="PTHR30576:SF0">
    <property type="entry name" value="UNDECAPRENYL-PHOSPHATE N-ACETYLGALACTOSAMINYL 1-PHOSPHATE TRANSFERASE-RELATED"/>
    <property type="match status" value="1"/>
</dbReference>
<feature type="transmembrane region" description="Helical" evidence="2">
    <location>
        <begin position="21"/>
        <end position="39"/>
    </location>
</feature>
<feature type="transmembrane region" description="Helical" evidence="2">
    <location>
        <begin position="298"/>
        <end position="317"/>
    </location>
</feature>
<feature type="transmembrane region" description="Helical" evidence="2">
    <location>
        <begin position="329"/>
        <end position="352"/>
    </location>
</feature>
<dbReference type="CDD" id="cd13128">
    <property type="entry name" value="MATE_Wzx_like"/>
    <property type="match status" value="1"/>
</dbReference>
<protein>
    <submittedName>
        <fullName evidence="4">Sugar transferase involved in LPS biosynthesis (Colanic, teichoic acid)</fullName>
    </submittedName>
</protein>
<feature type="transmembrane region" description="Helical" evidence="2">
    <location>
        <begin position="154"/>
        <end position="173"/>
    </location>
</feature>
<dbReference type="RefSeq" id="WP_092485490.1">
    <property type="nucleotide sequence ID" value="NZ_FOYM01000024.1"/>
</dbReference>
<feature type="transmembrane region" description="Helical" evidence="2">
    <location>
        <begin position="469"/>
        <end position="490"/>
    </location>
</feature>
<dbReference type="GO" id="GO:0016780">
    <property type="term" value="F:phosphotransferase activity, for other substituted phosphate groups"/>
    <property type="evidence" value="ECO:0007669"/>
    <property type="project" value="TreeGrafter"/>
</dbReference>
<organism evidence="4 5">
    <name type="scientific">Desulfoscipio geothermicus DSM 3669</name>
    <dbReference type="NCBI Taxonomy" id="1121426"/>
    <lineage>
        <taxon>Bacteria</taxon>
        <taxon>Bacillati</taxon>
        <taxon>Bacillota</taxon>
        <taxon>Clostridia</taxon>
        <taxon>Eubacteriales</taxon>
        <taxon>Desulfallaceae</taxon>
        <taxon>Desulfoscipio</taxon>
    </lineage>
</organism>
<keyword evidence="2" id="KW-0472">Membrane</keyword>
<dbReference type="PANTHER" id="PTHR30576">
    <property type="entry name" value="COLANIC BIOSYNTHESIS UDP-GLUCOSE LIPID CARRIER TRANSFERASE"/>
    <property type="match status" value="1"/>
</dbReference>
<name>A0A1I6E362_9FIRM</name>
<evidence type="ECO:0000313" key="4">
    <source>
        <dbReference type="EMBL" id="SFR12126.1"/>
    </source>
</evidence>
<feature type="transmembrane region" description="Helical" evidence="2">
    <location>
        <begin position="45"/>
        <end position="68"/>
    </location>
</feature>
<evidence type="ECO:0000259" key="3">
    <source>
        <dbReference type="Pfam" id="PF02397"/>
    </source>
</evidence>
<feature type="transmembrane region" description="Helical" evidence="2">
    <location>
        <begin position="179"/>
        <end position="199"/>
    </location>
</feature>
<feature type="transmembrane region" description="Helical" evidence="2">
    <location>
        <begin position="364"/>
        <end position="383"/>
    </location>
</feature>
<evidence type="ECO:0000256" key="1">
    <source>
        <dbReference type="ARBA" id="ARBA00006464"/>
    </source>
</evidence>